<name>A0A0B6YI02_9EUPU</name>
<dbReference type="EMBL" id="HACG01008551">
    <property type="protein sequence ID" value="CEK55416.1"/>
    <property type="molecule type" value="Transcribed_RNA"/>
</dbReference>
<organism evidence="1">
    <name type="scientific">Arion vulgaris</name>
    <dbReference type="NCBI Taxonomy" id="1028688"/>
    <lineage>
        <taxon>Eukaryota</taxon>
        <taxon>Metazoa</taxon>
        <taxon>Spiralia</taxon>
        <taxon>Lophotrochozoa</taxon>
        <taxon>Mollusca</taxon>
        <taxon>Gastropoda</taxon>
        <taxon>Heterobranchia</taxon>
        <taxon>Euthyneura</taxon>
        <taxon>Panpulmonata</taxon>
        <taxon>Eupulmonata</taxon>
        <taxon>Stylommatophora</taxon>
        <taxon>Helicina</taxon>
        <taxon>Arionoidea</taxon>
        <taxon>Arionidae</taxon>
        <taxon>Arion</taxon>
    </lineage>
</organism>
<protein>
    <submittedName>
        <fullName evidence="1">Uncharacterized protein</fullName>
    </submittedName>
</protein>
<accession>A0A0B6YI02</accession>
<dbReference type="AlphaFoldDB" id="A0A0B6YI02"/>
<sequence>SQGKFYVWDAYTMIAVHTWTIADVSDFKLIQVNRSQTFSFRLSDLKLVVVKHGKVQTLTLPSLTVGSEYNCGADFAILSTTCKSFTQDEVYVT</sequence>
<evidence type="ECO:0000313" key="1">
    <source>
        <dbReference type="EMBL" id="CEK55416.1"/>
    </source>
</evidence>
<feature type="non-terminal residue" evidence="1">
    <location>
        <position position="1"/>
    </location>
</feature>
<gene>
    <name evidence="1" type="primary">ORF25156</name>
</gene>
<proteinExistence type="predicted"/>
<feature type="non-terminal residue" evidence="1">
    <location>
        <position position="93"/>
    </location>
</feature>
<reference evidence="1" key="1">
    <citation type="submission" date="2014-12" db="EMBL/GenBank/DDBJ databases">
        <title>Insight into the proteome of Arion vulgaris.</title>
        <authorList>
            <person name="Aradska J."/>
            <person name="Bulat T."/>
            <person name="Smidak R."/>
            <person name="Sarate P."/>
            <person name="Gangsoo J."/>
            <person name="Sialana F."/>
            <person name="Bilban M."/>
            <person name="Lubec G."/>
        </authorList>
    </citation>
    <scope>NUCLEOTIDE SEQUENCE</scope>
    <source>
        <tissue evidence="1">Skin</tissue>
    </source>
</reference>